<dbReference type="AlphaFoldDB" id="A0A2P8GCR5"/>
<dbReference type="OrthoDB" id="129627at2"/>
<feature type="transmembrane region" description="Helical" evidence="1">
    <location>
        <begin position="33"/>
        <end position="51"/>
    </location>
</feature>
<dbReference type="PANTHER" id="PTHR40763:SF5">
    <property type="entry name" value="MEMBRANE PROTEIN"/>
    <property type="match status" value="1"/>
</dbReference>
<evidence type="ECO:0000256" key="1">
    <source>
        <dbReference type="SAM" id="Phobius"/>
    </source>
</evidence>
<feature type="domain" description="LiaF transmembrane" evidence="2">
    <location>
        <begin position="39"/>
        <end position="132"/>
    </location>
</feature>
<evidence type="ECO:0000313" key="3">
    <source>
        <dbReference type="EMBL" id="PSL31773.1"/>
    </source>
</evidence>
<name>A0A2P8GCR5_9BACT</name>
<keyword evidence="4" id="KW-1185">Reference proteome</keyword>
<feature type="transmembrane region" description="Helical" evidence="1">
    <location>
        <begin position="87"/>
        <end position="105"/>
    </location>
</feature>
<keyword evidence="1" id="KW-1133">Transmembrane helix</keyword>
<keyword evidence="1" id="KW-0472">Membrane</keyword>
<organism evidence="3 4">
    <name type="scientific">Chitinophaga ginsengisoli</name>
    <dbReference type="NCBI Taxonomy" id="363837"/>
    <lineage>
        <taxon>Bacteria</taxon>
        <taxon>Pseudomonadati</taxon>
        <taxon>Bacteroidota</taxon>
        <taxon>Chitinophagia</taxon>
        <taxon>Chitinophagales</taxon>
        <taxon>Chitinophagaceae</taxon>
        <taxon>Chitinophaga</taxon>
    </lineage>
</organism>
<gene>
    <name evidence="3" type="ORF">CLV42_10467</name>
</gene>
<sequence length="260" mass="29631">MDNQEYTKDERRAKRIAERRAGRELRRTERNEGYKFGKGIIFLLIGIFLFVRTLDPNVPEWVFSWQTLLMTIGVIVLVMSNFKNWGGLIMILVGTIFMIKEYVYLSYDVTRFIWPAIFTVVGLALIFGKRQESTMKDRRVLPPGTTVEDYVDSSVIFSGENRVVVSKQFKGGKVVAIFGGADFNLIQADFEDRIEFDATCIFGGIELIVPANWDVRLDMHTIMGGVTDKRPVELLANNSDKIFVIKGTCIFGGIEIKNYI</sequence>
<evidence type="ECO:0000313" key="4">
    <source>
        <dbReference type="Proteomes" id="UP000240978"/>
    </source>
</evidence>
<reference evidence="3 4" key="1">
    <citation type="submission" date="2018-03" db="EMBL/GenBank/DDBJ databases">
        <title>Genomic Encyclopedia of Archaeal and Bacterial Type Strains, Phase II (KMG-II): from individual species to whole genera.</title>
        <authorList>
            <person name="Goeker M."/>
        </authorList>
    </citation>
    <scope>NUCLEOTIDE SEQUENCE [LARGE SCALE GENOMIC DNA]</scope>
    <source>
        <strain evidence="3 4">DSM 18107</strain>
    </source>
</reference>
<dbReference type="InterPro" id="IPR054331">
    <property type="entry name" value="LiaF_TM"/>
</dbReference>
<dbReference type="PANTHER" id="PTHR40763">
    <property type="entry name" value="MEMBRANE PROTEIN-RELATED"/>
    <property type="match status" value="1"/>
</dbReference>
<keyword evidence="1" id="KW-0812">Transmembrane</keyword>
<dbReference type="RefSeq" id="WP_106602005.1">
    <property type="nucleotide sequence ID" value="NZ_PYGK01000004.1"/>
</dbReference>
<protein>
    <recommendedName>
        <fullName evidence="2">LiaF transmembrane domain-containing protein</fullName>
    </recommendedName>
</protein>
<proteinExistence type="predicted"/>
<accession>A0A2P8GCR5</accession>
<feature type="transmembrane region" description="Helical" evidence="1">
    <location>
        <begin position="63"/>
        <end position="80"/>
    </location>
</feature>
<evidence type="ECO:0000259" key="2">
    <source>
        <dbReference type="Pfam" id="PF22570"/>
    </source>
</evidence>
<dbReference type="Proteomes" id="UP000240978">
    <property type="component" value="Unassembled WGS sequence"/>
</dbReference>
<dbReference type="EMBL" id="PYGK01000004">
    <property type="protein sequence ID" value="PSL31773.1"/>
    <property type="molecule type" value="Genomic_DNA"/>
</dbReference>
<comment type="caution">
    <text evidence="3">The sequence shown here is derived from an EMBL/GenBank/DDBJ whole genome shotgun (WGS) entry which is preliminary data.</text>
</comment>
<dbReference type="Pfam" id="PF22570">
    <property type="entry name" value="LiaF-TM"/>
    <property type="match status" value="1"/>
</dbReference>
<feature type="transmembrane region" description="Helical" evidence="1">
    <location>
        <begin position="111"/>
        <end position="128"/>
    </location>
</feature>